<evidence type="ECO:0000259" key="2">
    <source>
        <dbReference type="SMART" id="SM00331"/>
    </source>
</evidence>
<dbReference type="PANTHER" id="PTHR43156:SF2">
    <property type="entry name" value="STAGE II SPORULATION PROTEIN E"/>
    <property type="match status" value="1"/>
</dbReference>
<dbReference type="InterPro" id="IPR052016">
    <property type="entry name" value="Bact_Sigma-Reg"/>
</dbReference>
<dbReference type="eggNOG" id="COG2208">
    <property type="taxonomic scope" value="Bacteria"/>
</dbReference>
<dbReference type="InterPro" id="IPR001932">
    <property type="entry name" value="PPM-type_phosphatase-like_dom"/>
</dbReference>
<evidence type="ECO:0000313" key="4">
    <source>
        <dbReference type="Proteomes" id="UP000006546"/>
    </source>
</evidence>
<dbReference type="AlphaFoldDB" id="F4LPY8"/>
<dbReference type="OrthoDB" id="311592at2"/>
<reference evidence="4" key="1">
    <citation type="submission" date="2011-04" db="EMBL/GenBank/DDBJ databases">
        <title>The complete genome of Treponema brennaborense DSM 12168.</title>
        <authorList>
            <person name="Lucas S."/>
            <person name="Han J."/>
            <person name="Lapidus A."/>
            <person name="Bruce D."/>
            <person name="Goodwin L."/>
            <person name="Pitluck S."/>
            <person name="Peters L."/>
            <person name="Kyrpides N."/>
            <person name="Mavromatis K."/>
            <person name="Ivanova N."/>
            <person name="Mikhailova N."/>
            <person name="Pagani I."/>
            <person name="Teshima H."/>
            <person name="Detter J.C."/>
            <person name="Tapia R."/>
            <person name="Han C."/>
            <person name="Land M."/>
            <person name="Hauser L."/>
            <person name="Markowitz V."/>
            <person name="Cheng J.-F."/>
            <person name="Hugenholtz P."/>
            <person name="Woyke T."/>
            <person name="Wu D."/>
            <person name="Gronow S."/>
            <person name="Wellnitz S."/>
            <person name="Brambilla E."/>
            <person name="Klenk H.-P."/>
            <person name="Eisen J.A."/>
        </authorList>
    </citation>
    <scope>NUCLEOTIDE SEQUENCE [LARGE SCALE GENOMIC DNA]</scope>
    <source>
        <strain evidence="4">DSM 12168 / CIP 105900 / DD5/3</strain>
    </source>
</reference>
<dbReference type="HOGENOM" id="CLU_681422_0_0_12"/>
<dbReference type="Pfam" id="PF07228">
    <property type="entry name" value="SpoIIE"/>
    <property type="match status" value="1"/>
</dbReference>
<dbReference type="SUPFAM" id="SSF81606">
    <property type="entry name" value="PP2C-like"/>
    <property type="match status" value="1"/>
</dbReference>
<evidence type="ECO:0000313" key="3">
    <source>
        <dbReference type="EMBL" id="AEE16080.1"/>
    </source>
</evidence>
<feature type="domain" description="PPM-type phosphatase" evidence="2">
    <location>
        <begin position="186"/>
        <end position="403"/>
    </location>
</feature>
<evidence type="ECO:0000256" key="1">
    <source>
        <dbReference type="ARBA" id="ARBA00022801"/>
    </source>
</evidence>
<organism evidence="3 4">
    <name type="scientific">Treponema brennaborense (strain DSM 12168 / CIP 105900 / DD5/3)</name>
    <dbReference type="NCBI Taxonomy" id="906968"/>
    <lineage>
        <taxon>Bacteria</taxon>
        <taxon>Pseudomonadati</taxon>
        <taxon>Spirochaetota</taxon>
        <taxon>Spirochaetia</taxon>
        <taxon>Spirochaetales</taxon>
        <taxon>Treponemataceae</taxon>
        <taxon>Treponema</taxon>
    </lineage>
</organism>
<name>F4LPY8_TREBD</name>
<dbReference type="PANTHER" id="PTHR43156">
    <property type="entry name" value="STAGE II SPORULATION PROTEIN E-RELATED"/>
    <property type="match status" value="1"/>
</dbReference>
<accession>F4LPY8</accession>
<dbReference type="EMBL" id="CP002696">
    <property type="protein sequence ID" value="AEE16080.1"/>
    <property type="molecule type" value="Genomic_DNA"/>
</dbReference>
<proteinExistence type="predicted"/>
<sequence length="404" mass="44936">MNSPIEFEIAADVLSAVAAFSKEIASQPVSQVDAEFFISAVQRFTGQLYGFRNAALYYRSEPDGPVFCSLPEAESPCERSSFESRISTLGKIETEYRNPGTFVKAEFHAYLCVSFFIKKVFFFSIVVCGKKSEIRQAERTAPFLHAYLASEFRRVRKSKKELQSVKKSEQEAFLLRTKRILKTRKSAQRWFADDGRSALDSGTDFSGLYPCRKDVWLSCLCDVTVPSDARASVLLMIDAYMAMLSRSGSDAETVVRRIGQAIHDKSMEMYASVVCTLYDKGSGTVTVCGAGSCRAYYVHHDSGRCSELVFGEPLGSKSTVPEKFPLEIRVLNVSPGDVLFLCSDGIATAQKKNGGTFENDAIAAAVKKYAALSASYLMEKMYKFLDDTCGVYRDDCTCQVFKYE</sequence>
<dbReference type="RefSeq" id="WP_013757799.1">
    <property type="nucleotide sequence ID" value="NC_015500.1"/>
</dbReference>
<keyword evidence="4" id="KW-1185">Reference proteome</keyword>
<dbReference type="STRING" id="906968.Trebr_0638"/>
<dbReference type="KEGG" id="tbe:Trebr_0638"/>
<gene>
    <name evidence="3" type="ordered locus">Trebr_0638</name>
</gene>
<dbReference type="Proteomes" id="UP000006546">
    <property type="component" value="Chromosome"/>
</dbReference>
<dbReference type="Gene3D" id="3.60.40.10">
    <property type="entry name" value="PPM-type phosphatase domain"/>
    <property type="match status" value="1"/>
</dbReference>
<dbReference type="SMART" id="SM00331">
    <property type="entry name" value="PP2C_SIG"/>
    <property type="match status" value="1"/>
</dbReference>
<protein>
    <submittedName>
        <fullName evidence="3">Stage II sporulation protein E</fullName>
    </submittedName>
</protein>
<dbReference type="InterPro" id="IPR036457">
    <property type="entry name" value="PPM-type-like_dom_sf"/>
</dbReference>
<keyword evidence="1" id="KW-0378">Hydrolase</keyword>
<dbReference type="GO" id="GO:0016791">
    <property type="term" value="F:phosphatase activity"/>
    <property type="evidence" value="ECO:0007669"/>
    <property type="project" value="TreeGrafter"/>
</dbReference>